<gene>
    <name evidence="7" type="ORF">PHET_04409</name>
</gene>
<feature type="domain" description="Purple acid phosphatase N-terminal" evidence="6">
    <location>
        <begin position="26"/>
        <end position="116"/>
    </location>
</feature>
<evidence type="ECO:0000259" key="6">
    <source>
        <dbReference type="Pfam" id="PF16656"/>
    </source>
</evidence>
<dbReference type="PANTHER" id="PTHR45867:SF3">
    <property type="entry name" value="ACID PHOSPHATASE TYPE 7"/>
    <property type="match status" value="1"/>
</dbReference>
<dbReference type="GO" id="GO:0003993">
    <property type="term" value="F:acid phosphatase activity"/>
    <property type="evidence" value="ECO:0007669"/>
    <property type="project" value="UniProtKB-EC"/>
</dbReference>
<dbReference type="InterPro" id="IPR008963">
    <property type="entry name" value="Purple_acid_Pase-like_N"/>
</dbReference>
<dbReference type="SUPFAM" id="SSF49363">
    <property type="entry name" value="Purple acid phosphatase, N-terminal domain"/>
    <property type="match status" value="1"/>
</dbReference>
<evidence type="ECO:0000256" key="3">
    <source>
        <dbReference type="RuleBase" id="RU361203"/>
    </source>
</evidence>
<evidence type="ECO:0000259" key="5">
    <source>
        <dbReference type="Pfam" id="PF14008"/>
    </source>
</evidence>
<evidence type="ECO:0000313" key="7">
    <source>
        <dbReference type="EMBL" id="KAF5402327.1"/>
    </source>
</evidence>
<keyword evidence="3" id="KW-0378">Hydrolase</keyword>
<evidence type="ECO:0000313" key="8">
    <source>
        <dbReference type="Proteomes" id="UP000748531"/>
    </source>
</evidence>
<proteinExistence type="inferred from homology"/>
<dbReference type="Gene3D" id="2.60.40.380">
    <property type="entry name" value="Purple acid phosphatase-like, N-terminal"/>
    <property type="match status" value="1"/>
</dbReference>
<dbReference type="PANTHER" id="PTHR45867">
    <property type="entry name" value="PURPLE ACID PHOSPHATASE"/>
    <property type="match status" value="1"/>
</dbReference>
<dbReference type="InterPro" id="IPR015914">
    <property type="entry name" value="PAPs_N"/>
</dbReference>
<feature type="chain" id="PRO_5035339993" description="Purple acid phosphatase" evidence="3">
    <location>
        <begin position="22"/>
        <end position="467"/>
    </location>
</feature>
<dbReference type="Pfam" id="PF00149">
    <property type="entry name" value="Metallophos"/>
    <property type="match status" value="1"/>
</dbReference>
<dbReference type="SUPFAM" id="SSF56300">
    <property type="entry name" value="Metallo-dependent phosphatases"/>
    <property type="match status" value="1"/>
</dbReference>
<reference evidence="7" key="1">
    <citation type="submission" date="2019-05" db="EMBL/GenBank/DDBJ databases">
        <title>Annotation for the trematode Paragonimus heterotremus.</title>
        <authorList>
            <person name="Choi Y.-J."/>
        </authorList>
    </citation>
    <scope>NUCLEOTIDE SEQUENCE</scope>
    <source>
        <strain evidence="7">LC</strain>
    </source>
</reference>
<sequence length="467" mass="53293">MWLKIVSHLLFTISELGFLPAEELQPEQVHLAIGDETSSITVTWVTQRPTPNSIVKYRNGTESQEANGFQVKFVDGGPEKREFYIHRVFLKSLKPNSIYYYVCGSDAGWSQTFTFRVLPDHPNWSPRLAVFGDMGITNNVALPELTREAKELDSFDAILHVGDFAYNMDTDNARVGDTFMRQIEPIAAHVPYMTAVGNHEVAYNFSNYKARFSMPGGDGESQFYSFNLGPAHIIGFSSEVYYYLYHGWRPVVNQYEWLQKDLEEANRPENRRARPWIIAMAHRPMYCSNNDDAMHCDTIDNIVRTGFYYEENGTRGYYMGLEDLFYKHGVDLIIAAHEHSYERFWPVYNRTVCNASVENPYVNPPAPVHIVTGSAGSSEGVDPFTPGGQPWSAFRSDEYGFTRMHILNGTHLSLEQVSTEQEHVGKVIDSFTIVNYNHGPNQFTCHVQADFDSIPWTPLQPALELFR</sequence>
<feature type="signal peptide" evidence="3">
    <location>
        <begin position="1"/>
        <end position="21"/>
    </location>
</feature>
<dbReference type="InterPro" id="IPR025733">
    <property type="entry name" value="PAPs_C"/>
</dbReference>
<protein>
    <recommendedName>
        <fullName evidence="3">Purple acid phosphatase</fullName>
        <ecNumber evidence="3">3.1.3.2</ecNumber>
    </recommendedName>
</protein>
<dbReference type="InterPro" id="IPR041792">
    <property type="entry name" value="MPP_PAP"/>
</dbReference>
<dbReference type="GO" id="GO:0046872">
    <property type="term" value="F:metal ion binding"/>
    <property type="evidence" value="ECO:0007669"/>
    <property type="project" value="InterPro"/>
</dbReference>
<evidence type="ECO:0000256" key="2">
    <source>
        <dbReference type="ARBA" id="ARBA00023180"/>
    </source>
</evidence>
<dbReference type="Proteomes" id="UP000748531">
    <property type="component" value="Unassembled WGS sequence"/>
</dbReference>
<dbReference type="OrthoDB" id="45007at2759"/>
<dbReference type="EMBL" id="LUCH01001882">
    <property type="protein sequence ID" value="KAF5402327.1"/>
    <property type="molecule type" value="Genomic_DNA"/>
</dbReference>
<feature type="domain" description="Purple acid phosphatase C-terminal" evidence="5">
    <location>
        <begin position="366"/>
        <end position="430"/>
    </location>
</feature>
<dbReference type="AlphaFoldDB" id="A0A8J4TGI7"/>
<keyword evidence="1 3" id="KW-0732">Signal</keyword>
<dbReference type="Pfam" id="PF14008">
    <property type="entry name" value="Metallophos_C"/>
    <property type="match status" value="1"/>
</dbReference>
<dbReference type="EC" id="3.1.3.2" evidence="3"/>
<evidence type="ECO:0000259" key="4">
    <source>
        <dbReference type="Pfam" id="PF00149"/>
    </source>
</evidence>
<keyword evidence="2" id="KW-0325">Glycoprotein</keyword>
<dbReference type="Gene3D" id="3.60.21.10">
    <property type="match status" value="1"/>
</dbReference>
<comment type="caution">
    <text evidence="7">The sequence shown here is derived from an EMBL/GenBank/DDBJ whole genome shotgun (WGS) entry which is preliminary data.</text>
</comment>
<dbReference type="Pfam" id="PF16656">
    <property type="entry name" value="Pur_ac_phosph_N"/>
    <property type="match status" value="1"/>
</dbReference>
<keyword evidence="8" id="KW-1185">Reference proteome</keyword>
<dbReference type="CDD" id="cd00839">
    <property type="entry name" value="MPP_PAPs"/>
    <property type="match status" value="1"/>
</dbReference>
<feature type="domain" description="Calcineurin-like phosphoesterase" evidence="4">
    <location>
        <begin position="127"/>
        <end position="341"/>
    </location>
</feature>
<dbReference type="InterPro" id="IPR004843">
    <property type="entry name" value="Calcineurin-like_PHP"/>
</dbReference>
<name>A0A8J4TGI7_9TREM</name>
<evidence type="ECO:0000256" key="1">
    <source>
        <dbReference type="ARBA" id="ARBA00022729"/>
    </source>
</evidence>
<comment type="similarity">
    <text evidence="3">Belongs to the metallophosphoesterase superfamily. Purple acid phosphatase family.</text>
</comment>
<dbReference type="InterPro" id="IPR029052">
    <property type="entry name" value="Metallo-depent_PP-like"/>
</dbReference>
<organism evidence="7 8">
    <name type="scientific">Paragonimus heterotremus</name>
    <dbReference type="NCBI Taxonomy" id="100268"/>
    <lineage>
        <taxon>Eukaryota</taxon>
        <taxon>Metazoa</taxon>
        <taxon>Spiralia</taxon>
        <taxon>Lophotrochozoa</taxon>
        <taxon>Platyhelminthes</taxon>
        <taxon>Trematoda</taxon>
        <taxon>Digenea</taxon>
        <taxon>Plagiorchiida</taxon>
        <taxon>Troglotremata</taxon>
        <taxon>Troglotrematidae</taxon>
        <taxon>Paragonimus</taxon>
    </lineage>
</organism>
<comment type="catalytic activity">
    <reaction evidence="3">
        <text>a phosphate monoester + H2O = an alcohol + phosphate</text>
        <dbReference type="Rhea" id="RHEA:15017"/>
        <dbReference type="ChEBI" id="CHEBI:15377"/>
        <dbReference type="ChEBI" id="CHEBI:30879"/>
        <dbReference type="ChEBI" id="CHEBI:43474"/>
        <dbReference type="ChEBI" id="CHEBI:67140"/>
        <dbReference type="EC" id="3.1.3.2"/>
    </reaction>
</comment>
<accession>A0A8J4TGI7</accession>